<evidence type="ECO:0000256" key="1">
    <source>
        <dbReference type="SAM" id="MobiDB-lite"/>
    </source>
</evidence>
<feature type="region of interest" description="Disordered" evidence="1">
    <location>
        <begin position="346"/>
        <end position="371"/>
    </location>
</feature>
<feature type="compositionally biased region" description="Polar residues" evidence="1">
    <location>
        <begin position="346"/>
        <end position="355"/>
    </location>
</feature>
<feature type="compositionally biased region" description="Basic and acidic residues" evidence="1">
    <location>
        <begin position="356"/>
        <end position="371"/>
    </location>
</feature>
<organism evidence="2 3">
    <name type="scientific">Microdochium trichocladiopsis</name>
    <dbReference type="NCBI Taxonomy" id="1682393"/>
    <lineage>
        <taxon>Eukaryota</taxon>
        <taxon>Fungi</taxon>
        <taxon>Dikarya</taxon>
        <taxon>Ascomycota</taxon>
        <taxon>Pezizomycotina</taxon>
        <taxon>Sordariomycetes</taxon>
        <taxon>Xylariomycetidae</taxon>
        <taxon>Xylariales</taxon>
        <taxon>Microdochiaceae</taxon>
        <taxon>Microdochium</taxon>
    </lineage>
</organism>
<gene>
    <name evidence="2" type="ORF">B0I36DRAFT_387570</name>
</gene>
<dbReference type="OrthoDB" id="414175at2759"/>
<sequence>MAASLVRLSQSVDSIAHWTSDRGTLLVVVIEDYIGHEDEVADLLVQFHSLKINAIFIPPIASNHSMSQSHFAVLSKMLAESGPETKWFALLDDDTFFPHLEPLSTALSSLDHENKDLYVGGLTEDWGSLTRFGLMAYGGAGVYLSAHLARKIGNLDQLLQCIEESPPQLGDIIIRDCVYRHSRARLTVLPDLNCFLQRFIFGNDTVLSNGYSITVYPKGKDPKYEYSMGPLRDRVPDSDHKTYYLKYTEVRADLMRQLPQRKHMYLENYLTVTEIWRSAGKKAKRGSMNHYADIDRLLVLLAVPPSDDRRAESFGTRYACLDTVWREDDVHRELSPRIKTGIKTGKATSSFTSRNLSRDRQPSSSRREDWDTDTKDLLQELCEGVIHYILSLDERFRFEHKVVFAAVNIALRAILKPEKWAIFEPTREVLYAKVGSACLDMALGLTAVHRAIVEAMLETAVMDTDRQLSMDSILSTRASILHRIGHCVNGSTPIHFLDFVYPPDSRTPLEQYIRFEVLRVLRAALVEPSFFSCSASQMVAAAVSATWRRRFGIPWAEPLDSLPGHHYEEIKWIADLL</sequence>
<dbReference type="AlphaFoldDB" id="A0A9P8XZB7"/>
<accession>A0A9P8XZB7</accession>
<proteinExistence type="predicted"/>
<protein>
    <recommendedName>
        <fullName evidence="4">Glycosyltransferase family 31 protein</fullName>
    </recommendedName>
</protein>
<evidence type="ECO:0000313" key="3">
    <source>
        <dbReference type="Proteomes" id="UP000756346"/>
    </source>
</evidence>
<evidence type="ECO:0008006" key="4">
    <source>
        <dbReference type="Google" id="ProtNLM"/>
    </source>
</evidence>
<comment type="caution">
    <text evidence="2">The sequence shown here is derived from an EMBL/GenBank/DDBJ whole genome shotgun (WGS) entry which is preliminary data.</text>
</comment>
<dbReference type="Proteomes" id="UP000756346">
    <property type="component" value="Unassembled WGS sequence"/>
</dbReference>
<name>A0A9P8XZB7_9PEZI</name>
<dbReference type="PANTHER" id="PTHR10811">
    <property type="entry name" value="FRINGE-RELATED"/>
    <property type="match status" value="1"/>
</dbReference>
<evidence type="ECO:0000313" key="2">
    <source>
        <dbReference type="EMBL" id="KAH7025309.1"/>
    </source>
</evidence>
<dbReference type="Gene3D" id="3.90.550.50">
    <property type="match status" value="1"/>
</dbReference>
<dbReference type="RefSeq" id="XP_046008857.1">
    <property type="nucleotide sequence ID" value="XM_046161190.1"/>
</dbReference>
<reference evidence="2" key="1">
    <citation type="journal article" date="2021" name="Nat. Commun.">
        <title>Genetic determinants of endophytism in the Arabidopsis root mycobiome.</title>
        <authorList>
            <person name="Mesny F."/>
            <person name="Miyauchi S."/>
            <person name="Thiergart T."/>
            <person name="Pickel B."/>
            <person name="Atanasova L."/>
            <person name="Karlsson M."/>
            <person name="Huettel B."/>
            <person name="Barry K.W."/>
            <person name="Haridas S."/>
            <person name="Chen C."/>
            <person name="Bauer D."/>
            <person name="Andreopoulos W."/>
            <person name="Pangilinan J."/>
            <person name="LaButti K."/>
            <person name="Riley R."/>
            <person name="Lipzen A."/>
            <person name="Clum A."/>
            <person name="Drula E."/>
            <person name="Henrissat B."/>
            <person name="Kohler A."/>
            <person name="Grigoriev I.V."/>
            <person name="Martin F.M."/>
            <person name="Hacquard S."/>
        </authorList>
    </citation>
    <scope>NUCLEOTIDE SEQUENCE</scope>
    <source>
        <strain evidence="2">MPI-CAGE-CH-0230</strain>
    </source>
</reference>
<dbReference type="EMBL" id="JAGTJQ010000009">
    <property type="protein sequence ID" value="KAH7025309.1"/>
    <property type="molecule type" value="Genomic_DNA"/>
</dbReference>
<keyword evidence="3" id="KW-1185">Reference proteome</keyword>
<dbReference type="GeneID" id="70190736"/>